<accession>A0ABX8ZV53</accession>
<feature type="domain" description="PilZ" evidence="1">
    <location>
        <begin position="4"/>
        <end position="86"/>
    </location>
</feature>
<proteinExistence type="predicted"/>
<evidence type="ECO:0000259" key="1">
    <source>
        <dbReference type="Pfam" id="PF07238"/>
    </source>
</evidence>
<evidence type="ECO:0000313" key="3">
    <source>
        <dbReference type="Proteomes" id="UP000824281"/>
    </source>
</evidence>
<gene>
    <name evidence="2" type="ORF">K3148_06470</name>
</gene>
<dbReference type="Proteomes" id="UP000824281">
    <property type="component" value="Chromosome"/>
</dbReference>
<dbReference type="SUPFAM" id="SSF141371">
    <property type="entry name" value="PilZ domain-like"/>
    <property type="match status" value="1"/>
</dbReference>
<keyword evidence="3" id="KW-1185">Reference proteome</keyword>
<dbReference type="RefSeq" id="WP_221426482.1">
    <property type="nucleotide sequence ID" value="NZ_CP081295.1"/>
</dbReference>
<dbReference type="InterPro" id="IPR009875">
    <property type="entry name" value="PilZ_domain"/>
</dbReference>
<organism evidence="2 3">
    <name type="scientific">Qipengyuania aurantiaca</name>
    <dbReference type="NCBI Taxonomy" id="2867233"/>
    <lineage>
        <taxon>Bacteria</taxon>
        <taxon>Pseudomonadati</taxon>
        <taxon>Pseudomonadota</taxon>
        <taxon>Alphaproteobacteria</taxon>
        <taxon>Sphingomonadales</taxon>
        <taxon>Erythrobacteraceae</taxon>
        <taxon>Qipengyuania</taxon>
    </lineage>
</organism>
<reference evidence="2 3" key="1">
    <citation type="submission" date="2021-08" db="EMBL/GenBank/DDBJ databases">
        <title>Comparative Genomics Analysis of the Genus Qipengyuania Reveals Extensive Genetic Diversity and Metabolic Versatility, Including the Description of Fifteen Novel Species.</title>
        <authorList>
            <person name="Liu Y."/>
        </authorList>
    </citation>
    <scope>NUCLEOTIDE SEQUENCE [LARGE SCALE GENOMIC DNA]</scope>
    <source>
        <strain evidence="2 3">1NDH13</strain>
    </source>
</reference>
<dbReference type="Gene3D" id="2.40.10.220">
    <property type="entry name" value="predicted glycosyltransferase like domains"/>
    <property type="match status" value="1"/>
</dbReference>
<name>A0ABX8ZV53_9SPHN</name>
<dbReference type="Pfam" id="PF07238">
    <property type="entry name" value="PilZ"/>
    <property type="match status" value="1"/>
</dbReference>
<sequence length="110" mass="12252">MNIERRIAERSSTRESVRIALGAYQLFGTMRNLSQQGCMVESPNAEVEVGDRCDVFLAPDYSVGGRIAWQLGDALGISFVHPVPESLVREFALDDWPQRAIMKRIGQGRG</sequence>
<evidence type="ECO:0000313" key="2">
    <source>
        <dbReference type="EMBL" id="QZD91023.1"/>
    </source>
</evidence>
<dbReference type="EMBL" id="CP081295">
    <property type="protein sequence ID" value="QZD91023.1"/>
    <property type="molecule type" value="Genomic_DNA"/>
</dbReference>
<protein>
    <submittedName>
        <fullName evidence="2">PilZ domain-containing protein</fullName>
    </submittedName>
</protein>